<dbReference type="AlphaFoldDB" id="A0A7W5GB38"/>
<name>A0A7W5GB38_9BACL</name>
<protein>
    <submittedName>
        <fullName evidence="1">Uncharacterized protein</fullName>
    </submittedName>
</protein>
<evidence type="ECO:0000313" key="2">
    <source>
        <dbReference type="Proteomes" id="UP000518605"/>
    </source>
</evidence>
<dbReference type="Proteomes" id="UP000518605">
    <property type="component" value="Unassembled WGS sequence"/>
</dbReference>
<gene>
    <name evidence="1" type="ORF">FHS16_003447</name>
</gene>
<evidence type="ECO:0000313" key="1">
    <source>
        <dbReference type="EMBL" id="MBB3153385.1"/>
    </source>
</evidence>
<organism evidence="1 2">
    <name type="scientific">Paenibacillus endophyticus</name>
    <dbReference type="NCBI Taxonomy" id="1294268"/>
    <lineage>
        <taxon>Bacteria</taxon>
        <taxon>Bacillati</taxon>
        <taxon>Bacillota</taxon>
        <taxon>Bacilli</taxon>
        <taxon>Bacillales</taxon>
        <taxon>Paenibacillaceae</taxon>
        <taxon>Paenibacillus</taxon>
    </lineage>
</organism>
<comment type="caution">
    <text evidence="1">The sequence shown here is derived from an EMBL/GenBank/DDBJ whole genome shotgun (WGS) entry which is preliminary data.</text>
</comment>
<dbReference type="EMBL" id="JACHXW010000009">
    <property type="protein sequence ID" value="MBB3153385.1"/>
    <property type="molecule type" value="Genomic_DNA"/>
</dbReference>
<reference evidence="1 2" key="1">
    <citation type="submission" date="2020-08" db="EMBL/GenBank/DDBJ databases">
        <title>Genomic Encyclopedia of Type Strains, Phase III (KMG-III): the genomes of soil and plant-associated and newly described type strains.</title>
        <authorList>
            <person name="Whitman W."/>
        </authorList>
    </citation>
    <scope>NUCLEOTIDE SEQUENCE [LARGE SCALE GENOMIC DNA]</scope>
    <source>
        <strain evidence="1 2">CECT 8234</strain>
    </source>
</reference>
<sequence>MKLVTSDSLQSITLATLHFVHSIRRFTNHALATLQFLQQNGAFKAYFPLIRLILLHFLQRSLAN</sequence>
<keyword evidence="2" id="KW-1185">Reference proteome</keyword>
<proteinExistence type="predicted"/>
<accession>A0A7W5GB38</accession>